<protein>
    <recommendedName>
        <fullName evidence="3">Calcium-binding protein</fullName>
    </recommendedName>
</protein>
<proteinExistence type="predicted"/>
<evidence type="ECO:0000313" key="2">
    <source>
        <dbReference type="Proteomes" id="UP000645555"/>
    </source>
</evidence>
<dbReference type="AlphaFoldDB" id="A0A918KWI9"/>
<dbReference type="Proteomes" id="UP000645555">
    <property type="component" value="Unassembled WGS sequence"/>
</dbReference>
<reference evidence="1" key="1">
    <citation type="journal article" date="2014" name="Int. J. Syst. Evol. Microbiol.">
        <title>Complete genome sequence of Corynebacterium casei LMG S-19264T (=DSM 44701T), isolated from a smear-ripened cheese.</title>
        <authorList>
            <consortium name="US DOE Joint Genome Institute (JGI-PGF)"/>
            <person name="Walter F."/>
            <person name="Albersmeier A."/>
            <person name="Kalinowski J."/>
            <person name="Ruckert C."/>
        </authorList>
    </citation>
    <scope>NUCLEOTIDE SEQUENCE</scope>
    <source>
        <strain evidence="1">JCM 4956</strain>
    </source>
</reference>
<gene>
    <name evidence="1" type="ORF">GCM10010515_51870</name>
</gene>
<dbReference type="EMBL" id="BMWD01000020">
    <property type="protein sequence ID" value="GGX77606.1"/>
    <property type="molecule type" value="Genomic_DNA"/>
</dbReference>
<evidence type="ECO:0008006" key="3">
    <source>
        <dbReference type="Google" id="ProtNLM"/>
    </source>
</evidence>
<reference evidence="1" key="2">
    <citation type="submission" date="2020-09" db="EMBL/GenBank/DDBJ databases">
        <authorList>
            <person name="Sun Q."/>
            <person name="Ohkuma M."/>
        </authorList>
    </citation>
    <scope>NUCLEOTIDE SEQUENCE</scope>
    <source>
        <strain evidence="1">JCM 4956</strain>
    </source>
</reference>
<accession>A0A918KWI9</accession>
<comment type="caution">
    <text evidence="1">The sequence shown here is derived from an EMBL/GenBank/DDBJ whole genome shotgun (WGS) entry which is preliminary data.</text>
</comment>
<name>A0A918KWI9_9ACTN</name>
<organism evidence="1 2">
    <name type="scientific">Streptomyces fructofermentans</name>
    <dbReference type="NCBI Taxonomy" id="152141"/>
    <lineage>
        <taxon>Bacteria</taxon>
        <taxon>Bacillati</taxon>
        <taxon>Actinomycetota</taxon>
        <taxon>Actinomycetes</taxon>
        <taxon>Kitasatosporales</taxon>
        <taxon>Streptomycetaceae</taxon>
        <taxon>Streptomyces</taxon>
    </lineage>
</organism>
<sequence>MHHLSDKDLRTAFAGSGPAGGPCATDLRGRTVQPSGAAASLLSARTEFRLTRFWRNMRIRAAAGAAFGTLALLSFPATPAHADTAKGDTVFTSLDFSRTTVNVGTGTAQKVTVTATAKDGSGIKGIYGPKLVSPDDRIVHASSSSCTRPTSTTMKCVYGYTLDSDRTDYYDLRNSSAGTWHFTAEAAANDTDFYDLEDSAPVRVKRYAKLSNTQASPEPVARGGTLTVTGTLTRANWDTNVYAGHASQSVALQFKKSGGSTYSTVKHVTTDNSGRLRTTVTANSAGTWRWKFAGTGTTGTATAYGDGVALK</sequence>
<keyword evidence="2" id="KW-1185">Reference proteome</keyword>
<evidence type="ECO:0000313" key="1">
    <source>
        <dbReference type="EMBL" id="GGX77606.1"/>
    </source>
</evidence>